<name>A0A915L531_ROMCU</name>
<evidence type="ECO:0000313" key="1">
    <source>
        <dbReference type="Proteomes" id="UP000887565"/>
    </source>
</evidence>
<dbReference type="WBParaSite" id="nRc.2.0.1.t46190-RA">
    <property type="protein sequence ID" value="nRc.2.0.1.t46190-RA"/>
    <property type="gene ID" value="nRc.2.0.1.g46190"/>
</dbReference>
<evidence type="ECO:0000313" key="2">
    <source>
        <dbReference type="WBParaSite" id="nRc.2.0.1.t46190-RA"/>
    </source>
</evidence>
<dbReference type="AlphaFoldDB" id="A0A915L531"/>
<proteinExistence type="predicted"/>
<protein>
    <submittedName>
        <fullName evidence="2">Uncharacterized protein</fullName>
    </submittedName>
</protein>
<keyword evidence="1" id="KW-1185">Reference proteome</keyword>
<organism evidence="1 2">
    <name type="scientific">Romanomermis culicivorax</name>
    <name type="common">Nematode worm</name>
    <dbReference type="NCBI Taxonomy" id="13658"/>
    <lineage>
        <taxon>Eukaryota</taxon>
        <taxon>Metazoa</taxon>
        <taxon>Ecdysozoa</taxon>
        <taxon>Nematoda</taxon>
        <taxon>Enoplea</taxon>
        <taxon>Dorylaimia</taxon>
        <taxon>Mermithida</taxon>
        <taxon>Mermithoidea</taxon>
        <taxon>Mermithidae</taxon>
        <taxon>Romanomermis</taxon>
    </lineage>
</organism>
<sequence>MELFLNAANDNVLEEIPEEEREPPPAEAIMIAAHEEVLKAQAADPAIAKIIATLRTDNAAKHPLIFFVEDQLLYRQLKNVKQLVVPASMVDQTLHQFHANLDEAAAISKEYFDRKARKHDFVVNDLVLLTNRRKANKIQPDFIGPFLITNVSRAAENVVTIHSLDAPGRPQTVSIMPLKLFVPRPAKAAFENEEGGPRMLHTSRRQ</sequence>
<dbReference type="Proteomes" id="UP000887565">
    <property type="component" value="Unplaced"/>
</dbReference>
<reference evidence="2" key="1">
    <citation type="submission" date="2022-11" db="UniProtKB">
        <authorList>
            <consortium name="WormBaseParasite"/>
        </authorList>
    </citation>
    <scope>IDENTIFICATION</scope>
</reference>
<accession>A0A915L531</accession>